<proteinExistence type="predicted"/>
<organism evidence="3 4">
    <name type="scientific">Methylogaea oryzae</name>
    <dbReference type="NCBI Taxonomy" id="1295382"/>
    <lineage>
        <taxon>Bacteria</taxon>
        <taxon>Pseudomonadati</taxon>
        <taxon>Pseudomonadota</taxon>
        <taxon>Gammaproteobacteria</taxon>
        <taxon>Methylococcales</taxon>
        <taxon>Methylococcaceae</taxon>
        <taxon>Methylogaea</taxon>
    </lineage>
</organism>
<evidence type="ECO:0000256" key="1">
    <source>
        <dbReference type="PIRNR" id="PIRNR028103"/>
    </source>
</evidence>
<dbReference type="InterPro" id="IPR002912">
    <property type="entry name" value="ACT_dom"/>
</dbReference>
<evidence type="ECO:0000313" key="3">
    <source>
        <dbReference type="EMBL" id="BBL69879.1"/>
    </source>
</evidence>
<dbReference type="InterPro" id="IPR016867">
    <property type="entry name" value="GcvR"/>
</dbReference>
<protein>
    <recommendedName>
        <fullName evidence="1">Glycine cleavage system transcriptional repressor</fullName>
    </recommendedName>
</protein>
<keyword evidence="1" id="KW-0678">Repressor</keyword>
<dbReference type="Gene3D" id="3.30.70.260">
    <property type="match status" value="2"/>
</dbReference>
<dbReference type="PROSITE" id="PS51671">
    <property type="entry name" value="ACT"/>
    <property type="match status" value="1"/>
</dbReference>
<dbReference type="SUPFAM" id="SSF55021">
    <property type="entry name" value="ACT-like"/>
    <property type="match status" value="2"/>
</dbReference>
<sequence length="175" mass="19634">MQLIVTAVGANPTDMIEELSRAVKESRCSVEEARMTDMAGDLAACFMVEGNWNHVARLETSLEALASRFNWKLRTHRVEETPQEQPDLIPYSVDVYAADQPGVLNEVVSFFSLRGIRIHDVAASRYDAPYSDSPLFTAHLIVKVPAAVRVISLRDEFLDFCDHANLDAIMEPIKR</sequence>
<dbReference type="AlphaFoldDB" id="A0A8D4VMB5"/>
<evidence type="ECO:0000313" key="4">
    <source>
        <dbReference type="Proteomes" id="UP000824988"/>
    </source>
</evidence>
<keyword evidence="1" id="KW-0963">Cytoplasm</keyword>
<dbReference type="KEGG" id="moz:MoryE10_04850"/>
<keyword evidence="4" id="KW-1185">Reference proteome</keyword>
<dbReference type="PANTHER" id="PTHR34875">
    <property type="entry name" value="UPF0237 PROTEIN MJ1558"/>
    <property type="match status" value="1"/>
</dbReference>
<comment type="subcellular location">
    <subcellularLocation>
        <location evidence="1">Cytoplasm</location>
    </subcellularLocation>
</comment>
<dbReference type="PANTHER" id="PTHR34875:SF5">
    <property type="entry name" value="GLYCINE CLEAVAGE SYSTEM TRANSCRIPTIONAL REPRESSOR"/>
    <property type="match status" value="1"/>
</dbReference>
<evidence type="ECO:0000259" key="2">
    <source>
        <dbReference type="PROSITE" id="PS51671"/>
    </source>
</evidence>
<dbReference type="GO" id="GO:0006355">
    <property type="term" value="P:regulation of DNA-templated transcription"/>
    <property type="evidence" value="ECO:0007669"/>
    <property type="project" value="UniProtKB-UniRule"/>
</dbReference>
<keyword evidence="1" id="KW-0804">Transcription</keyword>
<accession>A0A8D4VMB5</accession>
<dbReference type="EMBL" id="AP019782">
    <property type="protein sequence ID" value="BBL69879.1"/>
    <property type="molecule type" value="Genomic_DNA"/>
</dbReference>
<feature type="domain" description="ACT" evidence="2">
    <location>
        <begin position="92"/>
        <end position="175"/>
    </location>
</feature>
<dbReference type="GO" id="GO:0005737">
    <property type="term" value="C:cytoplasm"/>
    <property type="evidence" value="ECO:0007669"/>
    <property type="project" value="UniProtKB-SubCell"/>
</dbReference>
<dbReference type="Pfam" id="PF13740">
    <property type="entry name" value="ACT_6"/>
    <property type="match status" value="1"/>
</dbReference>
<dbReference type="InterPro" id="IPR050990">
    <property type="entry name" value="UPF0237/GcvR_regulator"/>
</dbReference>
<reference evidence="3" key="1">
    <citation type="submission" date="2019-06" db="EMBL/GenBank/DDBJ databases">
        <title>Complete genome sequence of Methylogaea oryzae strain JCM16910.</title>
        <authorList>
            <person name="Asakawa S."/>
        </authorList>
    </citation>
    <scope>NUCLEOTIDE SEQUENCE</scope>
    <source>
        <strain evidence="3">E10</strain>
    </source>
</reference>
<dbReference type="InterPro" id="IPR045865">
    <property type="entry name" value="ACT-like_dom_sf"/>
</dbReference>
<dbReference type="Proteomes" id="UP000824988">
    <property type="component" value="Chromosome"/>
</dbReference>
<gene>
    <name evidence="3" type="primary">gcvR</name>
    <name evidence="3" type="ORF">MoryE10_04850</name>
</gene>
<dbReference type="CDD" id="cd04869">
    <property type="entry name" value="ACT_GcvR_2"/>
    <property type="match status" value="1"/>
</dbReference>
<name>A0A8D4VMB5_9GAMM</name>
<dbReference type="PIRSF" id="PIRSF028103">
    <property type="entry name" value="GcvR"/>
    <property type="match status" value="1"/>
</dbReference>